<feature type="signal peptide" evidence="1">
    <location>
        <begin position="1"/>
        <end position="23"/>
    </location>
</feature>
<evidence type="ECO:0000313" key="3">
    <source>
        <dbReference type="EMBL" id="VFJ48615.1"/>
    </source>
</evidence>
<accession>A0A450S5W2</accession>
<evidence type="ECO:0000313" key="2">
    <source>
        <dbReference type="EMBL" id="VFJ47241.1"/>
    </source>
</evidence>
<gene>
    <name evidence="2" type="ORF">BECKFM1743A_GA0114220_1004513</name>
    <name evidence="4" type="ORF">BECKFM1743B_GA0114221_1005811</name>
    <name evidence="3" type="ORF">BECKFM1743C_GA0114222_1006112</name>
</gene>
<evidence type="ECO:0000313" key="4">
    <source>
        <dbReference type="EMBL" id="VFK08066.1"/>
    </source>
</evidence>
<proteinExistence type="predicted"/>
<feature type="chain" id="PRO_5036354124" evidence="1">
    <location>
        <begin position="24"/>
        <end position="199"/>
    </location>
</feature>
<dbReference type="EMBL" id="CAADFA010000061">
    <property type="protein sequence ID" value="VFJ48615.1"/>
    <property type="molecule type" value="Genomic_DNA"/>
</dbReference>
<keyword evidence="1" id="KW-0732">Signal</keyword>
<dbReference type="EMBL" id="CAADEZ010000045">
    <property type="protein sequence ID" value="VFJ47241.1"/>
    <property type="molecule type" value="Genomic_DNA"/>
</dbReference>
<sequence>MNRKRTTLLLFALLVFLRPGVAAGDSHAADELPGWLTDRETPATTGAQLPPMAGRQSMTMEEEIAYLEAFIRDVEAFVGQLAAFTEKQRAFYESVMEVKALCQVDRELANAQGEFGAIFQMGLEDCEITYADLQAAATELATRIEAANAKQKRLQLAAQSAHDSVLRKKSILRARTLQQETEKANQLLLKLERKLEQYK</sequence>
<reference evidence="2" key="1">
    <citation type="submission" date="2019-02" db="EMBL/GenBank/DDBJ databases">
        <authorList>
            <person name="Gruber-Vodicka R. H."/>
            <person name="Seah K. B. B."/>
        </authorList>
    </citation>
    <scope>NUCLEOTIDE SEQUENCE</scope>
    <source>
        <strain evidence="2">BECK_BZ163</strain>
        <strain evidence="4">BECK_BZ164</strain>
        <strain evidence="3">BECK_BZ165</strain>
    </source>
</reference>
<name>A0A450S5W2_9GAMM</name>
<evidence type="ECO:0000256" key="1">
    <source>
        <dbReference type="SAM" id="SignalP"/>
    </source>
</evidence>
<organism evidence="2">
    <name type="scientific">Candidatus Kentrum sp. FM</name>
    <dbReference type="NCBI Taxonomy" id="2126340"/>
    <lineage>
        <taxon>Bacteria</taxon>
        <taxon>Pseudomonadati</taxon>
        <taxon>Pseudomonadota</taxon>
        <taxon>Gammaproteobacteria</taxon>
        <taxon>Candidatus Kentrum</taxon>
    </lineage>
</organism>
<dbReference type="AlphaFoldDB" id="A0A450S5W2"/>
<dbReference type="EMBL" id="CAADFL010000058">
    <property type="protein sequence ID" value="VFK08066.1"/>
    <property type="molecule type" value="Genomic_DNA"/>
</dbReference>
<protein>
    <submittedName>
        <fullName evidence="2">Uncharacterized protein</fullName>
    </submittedName>
</protein>